<reference evidence="2 3" key="1">
    <citation type="submission" date="2016-09" db="EMBL/GenBank/DDBJ databases">
        <title>The draft genome of Dichanthelium oligosanthes: A C3 panicoid grass species.</title>
        <authorList>
            <person name="Studer A.J."/>
            <person name="Schnable J.C."/>
            <person name="Brutnell T.P."/>
        </authorList>
    </citation>
    <scope>NUCLEOTIDE SEQUENCE [LARGE SCALE GENOMIC DNA]</scope>
    <source>
        <strain evidence="3">cv. Kellogg 1175</strain>
        <tissue evidence="2">Leaf</tissue>
    </source>
</reference>
<name>A0A1E5W8F6_9POAL</name>
<dbReference type="EMBL" id="LWDX02017850">
    <property type="protein sequence ID" value="OEL33701.1"/>
    <property type="molecule type" value="Genomic_DNA"/>
</dbReference>
<protein>
    <submittedName>
        <fullName evidence="2">Putative carboxylesterase 15</fullName>
    </submittedName>
</protein>
<dbReference type="InterPro" id="IPR013094">
    <property type="entry name" value="AB_hydrolase_3"/>
</dbReference>
<feature type="domain" description="Alpha/beta hydrolase fold-3" evidence="1">
    <location>
        <begin position="2"/>
        <end position="140"/>
    </location>
</feature>
<organism evidence="2 3">
    <name type="scientific">Dichanthelium oligosanthes</name>
    <dbReference type="NCBI Taxonomy" id="888268"/>
    <lineage>
        <taxon>Eukaryota</taxon>
        <taxon>Viridiplantae</taxon>
        <taxon>Streptophyta</taxon>
        <taxon>Embryophyta</taxon>
        <taxon>Tracheophyta</taxon>
        <taxon>Spermatophyta</taxon>
        <taxon>Magnoliopsida</taxon>
        <taxon>Liliopsida</taxon>
        <taxon>Poales</taxon>
        <taxon>Poaceae</taxon>
        <taxon>PACMAD clade</taxon>
        <taxon>Panicoideae</taxon>
        <taxon>Panicodae</taxon>
        <taxon>Paniceae</taxon>
        <taxon>Dichantheliinae</taxon>
        <taxon>Dichanthelium</taxon>
    </lineage>
</organism>
<dbReference type="InterPro" id="IPR029058">
    <property type="entry name" value="AB_hydrolase_fold"/>
</dbReference>
<dbReference type="InterPro" id="IPR050466">
    <property type="entry name" value="Carboxylest/Gibb_receptor"/>
</dbReference>
<dbReference type="Proteomes" id="UP000095767">
    <property type="component" value="Unassembled WGS sequence"/>
</dbReference>
<dbReference type="SUPFAM" id="SSF53474">
    <property type="entry name" value="alpha/beta-Hydrolases"/>
    <property type="match status" value="1"/>
</dbReference>
<dbReference type="PANTHER" id="PTHR23024">
    <property type="entry name" value="ARYLACETAMIDE DEACETYLASE"/>
    <property type="match status" value="1"/>
</dbReference>
<proteinExistence type="predicted"/>
<dbReference type="OrthoDB" id="408631at2759"/>
<evidence type="ECO:0000313" key="2">
    <source>
        <dbReference type="EMBL" id="OEL33701.1"/>
    </source>
</evidence>
<dbReference type="Pfam" id="PF07859">
    <property type="entry name" value="Abhydrolase_3"/>
    <property type="match status" value="1"/>
</dbReference>
<evidence type="ECO:0000259" key="1">
    <source>
        <dbReference type="Pfam" id="PF07859"/>
    </source>
</evidence>
<dbReference type="AlphaFoldDB" id="A0A1E5W8F6"/>
<evidence type="ECO:0000313" key="3">
    <source>
        <dbReference type="Proteomes" id="UP000095767"/>
    </source>
</evidence>
<sequence length="163" mass="17337">MSGVSAGANLAHHVVVQVASGQLMLGPVRIAGYILLSAFFGSVERVASEATPPPGVSLPVERTDKFWRLALPVGASRDHPLANPFGPDSPSVEPLPLPPALVVAPGRNVLCGHMLCYAAKLKEMGKTIELAEFPTEQHGFSRGQWSEATEELTEKKNAKGYLV</sequence>
<dbReference type="Gene3D" id="3.40.50.1820">
    <property type="entry name" value="alpha/beta hydrolase"/>
    <property type="match status" value="1"/>
</dbReference>
<dbReference type="STRING" id="888268.A0A1E5W8F6"/>
<dbReference type="GO" id="GO:0016787">
    <property type="term" value="F:hydrolase activity"/>
    <property type="evidence" value="ECO:0007669"/>
    <property type="project" value="InterPro"/>
</dbReference>
<comment type="caution">
    <text evidence="2">The sequence shown here is derived from an EMBL/GenBank/DDBJ whole genome shotgun (WGS) entry which is preliminary data.</text>
</comment>
<gene>
    <name evidence="2" type="ORF">BAE44_0005280</name>
</gene>
<dbReference type="PANTHER" id="PTHR23024:SF204">
    <property type="entry name" value="OS01G0153800 PROTEIN"/>
    <property type="match status" value="1"/>
</dbReference>
<keyword evidence="3" id="KW-1185">Reference proteome</keyword>
<accession>A0A1E5W8F6</accession>